<dbReference type="Pfam" id="PF01541">
    <property type="entry name" value="GIY-YIG"/>
    <property type="match status" value="1"/>
</dbReference>
<dbReference type="SUPFAM" id="SSF82771">
    <property type="entry name" value="GIY-YIG endonuclease"/>
    <property type="match status" value="1"/>
</dbReference>
<comment type="similarity">
    <text evidence="1">Belongs to the UPF0213 family.</text>
</comment>
<protein>
    <submittedName>
        <fullName evidence="3">Endonuclease</fullName>
    </submittedName>
</protein>
<keyword evidence="3" id="KW-0378">Hydrolase</keyword>
<keyword evidence="3" id="KW-0540">Nuclease</keyword>
<gene>
    <name evidence="3" type="ORF">GCM10011516_35610</name>
</gene>
<dbReference type="AlphaFoldDB" id="A0A8H9KVV1"/>
<proteinExistence type="inferred from homology"/>
<evidence type="ECO:0000313" key="3">
    <source>
        <dbReference type="EMBL" id="GGE34852.1"/>
    </source>
</evidence>
<name>A0A8H9KVV1_9SPHI</name>
<dbReference type="InterPro" id="IPR050190">
    <property type="entry name" value="UPF0213_domain"/>
</dbReference>
<dbReference type="InterPro" id="IPR035901">
    <property type="entry name" value="GIY-YIG_endonuc_sf"/>
</dbReference>
<accession>A0A8H9KVV1</accession>
<keyword evidence="3" id="KW-0255">Endonuclease</keyword>
<organism evidence="3 4">
    <name type="scientific">Sphingobacterium cellulitidis</name>
    <dbReference type="NCBI Taxonomy" id="1768011"/>
    <lineage>
        <taxon>Bacteria</taxon>
        <taxon>Pseudomonadati</taxon>
        <taxon>Bacteroidota</taxon>
        <taxon>Sphingobacteriia</taxon>
        <taxon>Sphingobacteriales</taxon>
        <taxon>Sphingobacteriaceae</taxon>
        <taxon>Sphingobacterium</taxon>
    </lineage>
</organism>
<evidence type="ECO:0000256" key="1">
    <source>
        <dbReference type="ARBA" id="ARBA00007435"/>
    </source>
</evidence>
<reference evidence="3" key="2">
    <citation type="submission" date="2020-09" db="EMBL/GenBank/DDBJ databases">
        <authorList>
            <person name="Sun Q."/>
            <person name="Zhou Y."/>
        </authorList>
    </citation>
    <scope>NUCLEOTIDE SEQUENCE</scope>
    <source>
        <strain evidence="3">CGMCC 1.15966</strain>
    </source>
</reference>
<evidence type="ECO:0000313" key="4">
    <source>
        <dbReference type="Proteomes" id="UP000614460"/>
    </source>
</evidence>
<keyword evidence="4" id="KW-1185">Reference proteome</keyword>
<dbReference type="PROSITE" id="PS50164">
    <property type="entry name" value="GIY_YIG"/>
    <property type="match status" value="1"/>
</dbReference>
<dbReference type="GO" id="GO:0004519">
    <property type="term" value="F:endonuclease activity"/>
    <property type="evidence" value="ECO:0007669"/>
    <property type="project" value="UniProtKB-KW"/>
</dbReference>
<dbReference type="Proteomes" id="UP000614460">
    <property type="component" value="Unassembled WGS sequence"/>
</dbReference>
<dbReference type="Gene3D" id="3.40.1440.10">
    <property type="entry name" value="GIY-YIG endonuclease"/>
    <property type="match status" value="1"/>
</dbReference>
<dbReference type="CDD" id="cd10448">
    <property type="entry name" value="GIY-YIG_unchar_3"/>
    <property type="match status" value="1"/>
</dbReference>
<reference evidence="3" key="1">
    <citation type="journal article" date="2014" name="Int. J. Syst. Evol. Microbiol.">
        <title>Complete genome sequence of Corynebacterium casei LMG S-19264T (=DSM 44701T), isolated from a smear-ripened cheese.</title>
        <authorList>
            <consortium name="US DOE Joint Genome Institute (JGI-PGF)"/>
            <person name="Walter F."/>
            <person name="Albersmeier A."/>
            <person name="Kalinowski J."/>
            <person name="Ruckert C."/>
        </authorList>
    </citation>
    <scope>NUCLEOTIDE SEQUENCE</scope>
    <source>
        <strain evidence="3">CGMCC 1.15966</strain>
    </source>
</reference>
<dbReference type="EMBL" id="BMKM01000017">
    <property type="protein sequence ID" value="GGE34852.1"/>
    <property type="molecule type" value="Genomic_DNA"/>
</dbReference>
<comment type="caution">
    <text evidence="3">The sequence shown here is derived from an EMBL/GenBank/DDBJ whole genome shotgun (WGS) entry which is preliminary data.</text>
</comment>
<dbReference type="SMART" id="SM00465">
    <property type="entry name" value="GIYc"/>
    <property type="match status" value="1"/>
</dbReference>
<dbReference type="InterPro" id="IPR000305">
    <property type="entry name" value="GIY-YIG_endonuc"/>
</dbReference>
<dbReference type="RefSeq" id="WP_094258765.1">
    <property type="nucleotide sequence ID" value="NZ_BMKM01000017.1"/>
</dbReference>
<dbReference type="PANTHER" id="PTHR34477">
    <property type="entry name" value="UPF0213 PROTEIN YHBQ"/>
    <property type="match status" value="1"/>
</dbReference>
<evidence type="ECO:0000259" key="2">
    <source>
        <dbReference type="PROSITE" id="PS50164"/>
    </source>
</evidence>
<dbReference type="PANTHER" id="PTHR34477:SF5">
    <property type="entry name" value="BSL5627 PROTEIN"/>
    <property type="match status" value="1"/>
</dbReference>
<sequence>MGHIYFVYIITNYNKKVLYIGVTNSLKRRLHEHQFDDGYFNSFTKKYYVFYLIYYELFSDVNDAINRETQLKGWTRKKKNALINKKNPNWDFLNNEI</sequence>
<feature type="domain" description="GIY-YIG" evidence="2">
    <location>
        <begin position="3"/>
        <end position="81"/>
    </location>
</feature>